<dbReference type="Proteomes" id="UP000256805">
    <property type="component" value="Unassembled WGS sequence"/>
</dbReference>
<evidence type="ECO:0000256" key="3">
    <source>
        <dbReference type="RuleBase" id="RU003476"/>
    </source>
</evidence>
<reference evidence="5 6" key="1">
    <citation type="submission" date="2018-01" db="EMBL/GenBank/DDBJ databases">
        <authorList>
            <person name="Gaut B.S."/>
            <person name="Morton B.R."/>
            <person name="Clegg M.T."/>
            <person name="Duvall M.R."/>
        </authorList>
    </citation>
    <scope>NUCLEOTIDE SEQUENCE [LARGE SCALE GENOMIC DNA]</scope>
    <source>
        <strain evidence="5">Cupriavidus taiwanensis cmp 52</strain>
    </source>
</reference>
<comment type="similarity">
    <text evidence="3">Belongs to the Nudix hydrolase family.</text>
</comment>
<dbReference type="AlphaFoldDB" id="A0A375IWY7"/>
<dbReference type="PRINTS" id="PR00502">
    <property type="entry name" value="NUDIXFAMILY"/>
</dbReference>
<dbReference type="EMBL" id="OVTA01000006">
    <property type="protein sequence ID" value="SPR96602.1"/>
    <property type="molecule type" value="Genomic_DNA"/>
</dbReference>
<feature type="domain" description="Nudix hydrolase" evidence="4">
    <location>
        <begin position="72"/>
        <end position="202"/>
    </location>
</feature>
<dbReference type="SUPFAM" id="SSF55811">
    <property type="entry name" value="Nudix"/>
    <property type="match status" value="1"/>
</dbReference>
<evidence type="ECO:0000256" key="2">
    <source>
        <dbReference type="ARBA" id="ARBA00022801"/>
    </source>
</evidence>
<dbReference type="CDD" id="cd03424">
    <property type="entry name" value="NUDIX_ADPRase_Nudt5_UGPPase_Nudt14"/>
    <property type="match status" value="1"/>
</dbReference>
<proteinExistence type="inferred from homology"/>
<dbReference type="PROSITE" id="PS00893">
    <property type="entry name" value="NUDIX_BOX"/>
    <property type="match status" value="1"/>
</dbReference>
<protein>
    <submittedName>
        <fullName evidence="5">Hydrolase, NUDIX family (Modular protein)</fullName>
    </submittedName>
</protein>
<keyword evidence="2 3" id="KW-0378">Hydrolase</keyword>
<dbReference type="InterPro" id="IPR015797">
    <property type="entry name" value="NUDIX_hydrolase-like_dom_sf"/>
</dbReference>
<dbReference type="Gene3D" id="3.90.79.10">
    <property type="entry name" value="Nucleoside Triphosphate Pyrophosphohydrolase"/>
    <property type="match status" value="1"/>
</dbReference>
<dbReference type="InterPro" id="IPR020476">
    <property type="entry name" value="Nudix_hydrolase"/>
</dbReference>
<dbReference type="InterPro" id="IPR020084">
    <property type="entry name" value="NUDIX_hydrolase_CS"/>
</dbReference>
<accession>A0A375IWY7</accession>
<gene>
    <name evidence="5" type="ORF">CBM2634_A140020</name>
</gene>
<dbReference type="InterPro" id="IPR000086">
    <property type="entry name" value="NUDIX_hydrolase_dom"/>
</dbReference>
<dbReference type="PROSITE" id="PS51462">
    <property type="entry name" value="NUDIX"/>
    <property type="match status" value="1"/>
</dbReference>
<comment type="cofactor">
    <cofactor evidence="1">
        <name>Mg(2+)</name>
        <dbReference type="ChEBI" id="CHEBI:18420"/>
    </cofactor>
</comment>
<dbReference type="GO" id="GO:0006753">
    <property type="term" value="P:nucleoside phosphate metabolic process"/>
    <property type="evidence" value="ECO:0007669"/>
    <property type="project" value="TreeGrafter"/>
</dbReference>
<dbReference type="PANTHER" id="PTHR11839">
    <property type="entry name" value="UDP/ADP-SUGAR PYROPHOSPHATASE"/>
    <property type="match status" value="1"/>
</dbReference>
<dbReference type="GO" id="GO:0016462">
    <property type="term" value="F:pyrophosphatase activity"/>
    <property type="evidence" value="ECO:0007669"/>
    <property type="project" value="UniProtKB-ARBA"/>
</dbReference>
<evidence type="ECO:0000256" key="1">
    <source>
        <dbReference type="ARBA" id="ARBA00001946"/>
    </source>
</evidence>
<sequence>MVENTQKSARIKSTPIHCRFNSMAMPFLGGLMIKKWSILASDDLIKDEWIHLRRHRCQRSDGSIVDPYYIISGRDWVNIMPVTRAGLVYLIREYRHGFGEILMGLPGGLIDEGESCAAAAVRELREETGLVACSPPLLTGAMVVNPSTHSNMGYSFLTLVTEPQVPLAASLESDIEVVTYSLDQLLDVVLSGSEALSGYDVASILRGFFSLRKFPEFEFDILSRLSDRGYVR</sequence>
<evidence type="ECO:0000313" key="5">
    <source>
        <dbReference type="EMBL" id="SPR96602.1"/>
    </source>
</evidence>
<dbReference type="GO" id="GO:0019693">
    <property type="term" value="P:ribose phosphate metabolic process"/>
    <property type="evidence" value="ECO:0007669"/>
    <property type="project" value="TreeGrafter"/>
</dbReference>
<name>A0A375IWY7_9BURK</name>
<dbReference type="PANTHER" id="PTHR11839:SF1">
    <property type="entry name" value="ADP-SUGAR PYROPHOSPHATASE"/>
    <property type="match status" value="1"/>
</dbReference>
<organism evidence="5 6">
    <name type="scientific">Cupriavidus taiwanensis</name>
    <dbReference type="NCBI Taxonomy" id="164546"/>
    <lineage>
        <taxon>Bacteria</taxon>
        <taxon>Pseudomonadati</taxon>
        <taxon>Pseudomonadota</taxon>
        <taxon>Betaproteobacteria</taxon>
        <taxon>Burkholderiales</taxon>
        <taxon>Burkholderiaceae</taxon>
        <taxon>Cupriavidus</taxon>
    </lineage>
</organism>
<evidence type="ECO:0000313" key="6">
    <source>
        <dbReference type="Proteomes" id="UP000256805"/>
    </source>
</evidence>
<dbReference type="Pfam" id="PF00293">
    <property type="entry name" value="NUDIX"/>
    <property type="match status" value="1"/>
</dbReference>
<evidence type="ECO:0000259" key="4">
    <source>
        <dbReference type="PROSITE" id="PS51462"/>
    </source>
</evidence>